<protein>
    <recommendedName>
        <fullName evidence="1">AB hydrolase-1 domain-containing protein</fullName>
    </recommendedName>
</protein>
<dbReference type="Gene3D" id="3.40.50.1820">
    <property type="entry name" value="alpha/beta hydrolase"/>
    <property type="match status" value="1"/>
</dbReference>
<proteinExistence type="predicted"/>
<dbReference type="InterPro" id="IPR052370">
    <property type="entry name" value="Meta-cleavage_hydrolase"/>
</dbReference>
<accession>A0A448ZRN3</accession>
<dbReference type="SUPFAM" id="SSF53474">
    <property type="entry name" value="alpha/beta-Hydrolases"/>
    <property type="match status" value="1"/>
</dbReference>
<dbReference type="InterPro" id="IPR000073">
    <property type="entry name" value="AB_hydrolase_1"/>
</dbReference>
<dbReference type="Proteomes" id="UP000291116">
    <property type="component" value="Unassembled WGS sequence"/>
</dbReference>
<dbReference type="AlphaFoldDB" id="A0A448ZRN3"/>
<feature type="domain" description="AB hydrolase-1" evidence="1">
    <location>
        <begin position="79"/>
        <end position="359"/>
    </location>
</feature>
<dbReference type="Pfam" id="PF12697">
    <property type="entry name" value="Abhydrolase_6"/>
    <property type="match status" value="1"/>
</dbReference>
<evidence type="ECO:0000313" key="3">
    <source>
        <dbReference type="Proteomes" id="UP000291116"/>
    </source>
</evidence>
<organism evidence="2 3">
    <name type="scientific">Pseudo-nitzschia multistriata</name>
    <dbReference type="NCBI Taxonomy" id="183589"/>
    <lineage>
        <taxon>Eukaryota</taxon>
        <taxon>Sar</taxon>
        <taxon>Stramenopiles</taxon>
        <taxon>Ochrophyta</taxon>
        <taxon>Bacillariophyta</taxon>
        <taxon>Bacillariophyceae</taxon>
        <taxon>Bacillariophycidae</taxon>
        <taxon>Bacillariales</taxon>
        <taxon>Bacillariaceae</taxon>
        <taxon>Pseudo-nitzschia</taxon>
    </lineage>
</organism>
<dbReference type="OrthoDB" id="44248at2759"/>
<dbReference type="PANTHER" id="PTHR43139">
    <property type="entry name" value="SI:DKEY-122A22.2"/>
    <property type="match status" value="1"/>
</dbReference>
<dbReference type="PANTHER" id="PTHR43139:SF52">
    <property type="entry name" value="SI:DKEY-122A22.2"/>
    <property type="match status" value="1"/>
</dbReference>
<evidence type="ECO:0000313" key="2">
    <source>
        <dbReference type="EMBL" id="VEU44710.1"/>
    </source>
</evidence>
<dbReference type="EMBL" id="CAACVS010000658">
    <property type="protein sequence ID" value="VEU44710.1"/>
    <property type="molecule type" value="Genomic_DNA"/>
</dbReference>
<dbReference type="InterPro" id="IPR029058">
    <property type="entry name" value="AB_hydrolase_fold"/>
</dbReference>
<evidence type="ECO:0000259" key="1">
    <source>
        <dbReference type="Pfam" id="PF12697"/>
    </source>
</evidence>
<keyword evidence="3" id="KW-1185">Reference proteome</keyword>
<gene>
    <name evidence="2" type="ORF">PSNMU_V1.4_AUG-EV-PASAV3_0118380</name>
</gene>
<reference evidence="2 3" key="1">
    <citation type="submission" date="2019-01" db="EMBL/GenBank/DDBJ databases">
        <authorList>
            <person name="Ferrante I. M."/>
        </authorList>
    </citation>
    <scope>NUCLEOTIDE SEQUENCE [LARGE SCALE GENOMIC DNA]</scope>
    <source>
        <strain evidence="2 3">B856</strain>
    </source>
</reference>
<name>A0A448ZRN3_9STRA</name>
<sequence>MKSFQSERDRKYKNNSSTRSFLWDIVRWVTCLHHALFLFNFVVDRCDCLVTKPRPRQKSKLSSARTALPASREELYPPLVLLGGIAQTKSSWDHHLGALAEHRQVLVYECIGQGEKAIDDNNLDASLPAQARRLLEQLDAEFTTGGRSNDDDNQLVVDIAGFSFGGRVAMAAACLQTDGVSQKIPDHARVRIRRLHLTGVGCDRSDYGHVAMRSFSELIKSDPSLRSFAWSILLATYSPAYLRGLPERTLERLVDFIASSNNADGLLAILDQAEVSDVEDPWHVVNMADRLVSSGETPEFSEGTGSKGAVTGKLCVGEFDRMAPVEGVALLQKKLGWIRHGVDVLPDCGHAVVLEQPRAWRESVLSFLNANGAVS</sequence>